<name>A0A8S0YSV3_ARCPL</name>
<feature type="compositionally biased region" description="Basic and acidic residues" evidence="1">
    <location>
        <begin position="262"/>
        <end position="284"/>
    </location>
</feature>
<reference evidence="2 3" key="1">
    <citation type="submission" date="2020-04" db="EMBL/GenBank/DDBJ databases">
        <authorList>
            <person name="Wallbank WR R."/>
            <person name="Pardo Diaz C."/>
            <person name="Kozak K."/>
            <person name="Martin S."/>
            <person name="Jiggins C."/>
            <person name="Moest M."/>
            <person name="Warren A I."/>
            <person name="Byers J.R.P. K."/>
            <person name="Montejo-Kovacevich G."/>
            <person name="Yen C E."/>
        </authorList>
    </citation>
    <scope>NUCLEOTIDE SEQUENCE [LARGE SCALE GENOMIC DNA]</scope>
</reference>
<evidence type="ECO:0000256" key="1">
    <source>
        <dbReference type="SAM" id="MobiDB-lite"/>
    </source>
</evidence>
<feature type="compositionally biased region" description="Basic and acidic residues" evidence="1">
    <location>
        <begin position="327"/>
        <end position="349"/>
    </location>
</feature>
<organism evidence="2 3">
    <name type="scientific">Arctia plantaginis</name>
    <name type="common">Wood tiger moth</name>
    <name type="synonym">Phalaena plantaginis</name>
    <dbReference type="NCBI Taxonomy" id="874455"/>
    <lineage>
        <taxon>Eukaryota</taxon>
        <taxon>Metazoa</taxon>
        <taxon>Ecdysozoa</taxon>
        <taxon>Arthropoda</taxon>
        <taxon>Hexapoda</taxon>
        <taxon>Insecta</taxon>
        <taxon>Pterygota</taxon>
        <taxon>Neoptera</taxon>
        <taxon>Endopterygota</taxon>
        <taxon>Lepidoptera</taxon>
        <taxon>Glossata</taxon>
        <taxon>Ditrysia</taxon>
        <taxon>Noctuoidea</taxon>
        <taxon>Erebidae</taxon>
        <taxon>Arctiinae</taxon>
        <taxon>Arctia</taxon>
    </lineage>
</organism>
<comment type="caution">
    <text evidence="2">The sequence shown here is derived from an EMBL/GenBank/DDBJ whole genome shotgun (WGS) entry which is preliminary data.</text>
</comment>
<accession>A0A8S0YSV3</accession>
<sequence length="392" mass="43942">MALASAVLEVYLVFDTGGDWVRASVEVLRAGVLVSDGDGAVLLFAFVGTTKDFCINSVLSVSLNTAVSFICVVRVDNTQFSCINRACAEIPQIIMAGGRNSYTNKKHSKFGGKTQYKSEEQKRGEEKKNETIKKENANQKESSGLKYENKKKDQIENAEPLRVTEKEENKTVDRSCHDSATDNSQVKPCQNEIELKEEVSDTQTDVTDNKENSELQIDAERNEQIDDPRRTNVTNSVFQNHLDQERGDETVPPATPAVQSHSIKDVDDESKVSDELKYMRKNDQSEEVPDDDKADTNMTLDDKKISDDQLNPQEIKPEQPVAVQSHLIKDVDDESKVSDELKDMPKNDQSEEVLDDDEADTNMTLDDKKISDDQLNPQEIKPEQPSPVILDN</sequence>
<feature type="compositionally biased region" description="Acidic residues" evidence="1">
    <location>
        <begin position="350"/>
        <end position="360"/>
    </location>
</feature>
<dbReference type="EMBL" id="CADEBC010000088">
    <property type="protein sequence ID" value="CAB3222528.1"/>
    <property type="molecule type" value="Genomic_DNA"/>
</dbReference>
<gene>
    <name evidence="2" type="ORF">APLA_LOCUS1139</name>
</gene>
<proteinExistence type="predicted"/>
<feature type="compositionally biased region" description="Basic and acidic residues" evidence="1">
    <location>
        <begin position="116"/>
        <end position="138"/>
    </location>
</feature>
<protein>
    <submittedName>
        <fullName evidence="2">Uncharacterized protein</fullName>
    </submittedName>
</protein>
<dbReference type="AlphaFoldDB" id="A0A8S0YSV3"/>
<feature type="compositionally biased region" description="Basic and acidic residues" evidence="1">
    <location>
        <begin position="207"/>
        <end position="230"/>
    </location>
</feature>
<feature type="compositionally biased region" description="Basic and acidic residues" evidence="1">
    <location>
        <begin position="162"/>
        <end position="180"/>
    </location>
</feature>
<feature type="region of interest" description="Disordered" evidence="1">
    <location>
        <begin position="105"/>
        <end position="392"/>
    </location>
</feature>
<evidence type="ECO:0000313" key="3">
    <source>
        <dbReference type="Proteomes" id="UP000494106"/>
    </source>
</evidence>
<evidence type="ECO:0000313" key="2">
    <source>
        <dbReference type="EMBL" id="CAB3222528.1"/>
    </source>
</evidence>
<dbReference type="Proteomes" id="UP000494106">
    <property type="component" value="Unassembled WGS sequence"/>
</dbReference>
<keyword evidence="3" id="KW-1185">Reference proteome</keyword>
<feature type="compositionally biased region" description="Polar residues" evidence="1">
    <location>
        <begin position="231"/>
        <end position="241"/>
    </location>
</feature>